<proteinExistence type="predicted"/>
<sequence length="169" mass="19402">MARKANKSRKAKKVVAVSGGFDPVHVGHVRLFQEAKALGDELVVILNNDNWFGIKGRHMFMSARERKEVIEEFKSVDRVILSKHKRSKKVFNRNTKEYSICRELEELRPDIFANGGDRFADDIPEFKLCKKLGIEMVFNVGRGGKVRSSSELLKAYVEKHKLTKNKKKV</sequence>
<dbReference type="Proteomes" id="UP000178985">
    <property type="component" value="Unassembled WGS sequence"/>
</dbReference>
<dbReference type="InterPro" id="IPR014729">
    <property type="entry name" value="Rossmann-like_a/b/a_fold"/>
</dbReference>
<dbReference type="Gene3D" id="3.40.50.620">
    <property type="entry name" value="HUPs"/>
    <property type="match status" value="1"/>
</dbReference>
<organism evidence="4 5">
    <name type="scientific">Candidatus Nomurabacteria bacterium RIFCSPHIGHO2_01_FULL_40_20</name>
    <dbReference type="NCBI Taxonomy" id="1801738"/>
    <lineage>
        <taxon>Bacteria</taxon>
        <taxon>Candidatus Nomuraibacteriota</taxon>
    </lineage>
</organism>
<dbReference type="SUPFAM" id="SSF52374">
    <property type="entry name" value="Nucleotidylyl transferase"/>
    <property type="match status" value="1"/>
</dbReference>
<dbReference type="Pfam" id="PF01467">
    <property type="entry name" value="CTP_transf_like"/>
    <property type="match status" value="1"/>
</dbReference>
<reference evidence="4 5" key="1">
    <citation type="journal article" date="2016" name="Nat. Commun.">
        <title>Thousands of microbial genomes shed light on interconnected biogeochemical processes in an aquifer system.</title>
        <authorList>
            <person name="Anantharaman K."/>
            <person name="Brown C.T."/>
            <person name="Hug L.A."/>
            <person name="Sharon I."/>
            <person name="Castelle C.J."/>
            <person name="Probst A.J."/>
            <person name="Thomas B.C."/>
            <person name="Singh A."/>
            <person name="Wilkins M.J."/>
            <person name="Karaoz U."/>
            <person name="Brodie E.L."/>
            <person name="Williams K.H."/>
            <person name="Hubbard S.S."/>
            <person name="Banfield J.F."/>
        </authorList>
    </citation>
    <scope>NUCLEOTIDE SEQUENCE [LARGE SCALE GENOMIC DNA]</scope>
</reference>
<comment type="caution">
    <text evidence="4">The sequence shown here is derived from an EMBL/GenBank/DDBJ whole genome shotgun (WGS) entry which is preliminary data.</text>
</comment>
<dbReference type="PANTHER" id="PTHR43793">
    <property type="entry name" value="FAD SYNTHASE"/>
    <property type="match status" value="1"/>
</dbReference>
<evidence type="ECO:0000313" key="4">
    <source>
        <dbReference type="EMBL" id="OGI64052.1"/>
    </source>
</evidence>
<keyword evidence="2" id="KW-0548">Nucleotidyltransferase</keyword>
<dbReference type="InterPro" id="IPR050385">
    <property type="entry name" value="Archaeal_FAD_synthase"/>
</dbReference>
<evidence type="ECO:0000313" key="5">
    <source>
        <dbReference type="Proteomes" id="UP000178985"/>
    </source>
</evidence>
<feature type="domain" description="Cytidyltransferase-like" evidence="3">
    <location>
        <begin position="18"/>
        <end position="123"/>
    </location>
</feature>
<dbReference type="GO" id="GO:0016779">
    <property type="term" value="F:nucleotidyltransferase activity"/>
    <property type="evidence" value="ECO:0007669"/>
    <property type="project" value="UniProtKB-KW"/>
</dbReference>
<accession>A0A1F6V344</accession>
<dbReference type="AlphaFoldDB" id="A0A1F6V344"/>
<name>A0A1F6V344_9BACT</name>
<gene>
    <name evidence="4" type="ORF">A2733_02535</name>
</gene>
<evidence type="ECO:0000259" key="3">
    <source>
        <dbReference type="Pfam" id="PF01467"/>
    </source>
</evidence>
<dbReference type="InterPro" id="IPR004821">
    <property type="entry name" value="Cyt_trans-like"/>
</dbReference>
<protein>
    <recommendedName>
        <fullName evidence="3">Cytidyltransferase-like domain-containing protein</fullName>
    </recommendedName>
</protein>
<keyword evidence="1" id="KW-0808">Transferase</keyword>
<evidence type="ECO:0000256" key="2">
    <source>
        <dbReference type="ARBA" id="ARBA00022695"/>
    </source>
</evidence>
<evidence type="ECO:0000256" key="1">
    <source>
        <dbReference type="ARBA" id="ARBA00022679"/>
    </source>
</evidence>
<dbReference type="NCBIfam" id="TIGR00125">
    <property type="entry name" value="cyt_tran_rel"/>
    <property type="match status" value="1"/>
</dbReference>
<dbReference type="EMBL" id="MFTO01000008">
    <property type="protein sequence ID" value="OGI64052.1"/>
    <property type="molecule type" value="Genomic_DNA"/>
</dbReference>
<dbReference type="PANTHER" id="PTHR43793:SF1">
    <property type="entry name" value="FAD SYNTHASE"/>
    <property type="match status" value="1"/>
</dbReference>